<dbReference type="Proteomes" id="UP000095431">
    <property type="component" value="Unassembled WGS sequence"/>
</dbReference>
<proteinExistence type="predicted"/>
<dbReference type="PROSITE" id="PS51257">
    <property type="entry name" value="PROKAR_LIPOPROTEIN"/>
    <property type="match status" value="1"/>
</dbReference>
<evidence type="ECO:0000313" key="2">
    <source>
        <dbReference type="Proteomes" id="UP000095431"/>
    </source>
</evidence>
<reference evidence="1 2" key="1">
    <citation type="submission" date="2015-09" db="EMBL/GenBank/DDBJ databases">
        <authorList>
            <consortium name="Pathogen Informatics"/>
        </authorList>
    </citation>
    <scope>NUCLEOTIDE SEQUENCE [LARGE SCALE GENOMIC DNA]</scope>
    <source>
        <strain evidence="1 2">2789STDY5834863</strain>
    </source>
</reference>
<sequence>MKNIIRIISLIFVVTAIGGCGKSQQHQKSTDFPKGMKTELTEQIKVNAEFQYPENCKNGKCAETQISGQTLWDKQEEIAQLLVQDGNITNEYIDDYGTVQYKIYEIAENNATLVISDDNLNYATAQASYINNVLFSDSHFDDYNGNKYQDKTDLPFMPQKEAWKNVSEVLDKLGVDVSDDVICYVMEHSIMSEEEKKAIARAEEEDTKIPTAKTQWTEDDDCYYFMTYTTWQDYPVLPPVMGEGFDENNVSVIYNKNGIQSLSINGYYPLELKNEVEVVSPEMVLKALEKYFGNIISDDIYEVQRISLCQKVVQVNPDKHSAEIEPVWECRVLVKNSDLPDSSYLQKIYFHAETLKVM</sequence>
<gene>
    <name evidence="1" type="ORF">ERS852478_00547</name>
</gene>
<protein>
    <submittedName>
        <fullName evidence="1">Uncharacterized protein</fullName>
    </submittedName>
</protein>
<dbReference type="RefSeq" id="WP_055199702.1">
    <property type="nucleotide sequence ID" value="NZ_BTHH01000002.1"/>
</dbReference>
<dbReference type="eggNOG" id="ENOG5032XF1">
    <property type="taxonomic scope" value="Bacteria"/>
</dbReference>
<accession>A0A173Y4P4</accession>
<dbReference type="EMBL" id="CYZN01000003">
    <property type="protein sequence ID" value="CUN58894.1"/>
    <property type="molecule type" value="Genomic_DNA"/>
</dbReference>
<dbReference type="AlphaFoldDB" id="A0A173Y4P4"/>
<organism evidence="1 2">
    <name type="scientific">Blautia wexlerae</name>
    <dbReference type="NCBI Taxonomy" id="418240"/>
    <lineage>
        <taxon>Bacteria</taxon>
        <taxon>Bacillati</taxon>
        <taxon>Bacillota</taxon>
        <taxon>Clostridia</taxon>
        <taxon>Lachnospirales</taxon>
        <taxon>Lachnospiraceae</taxon>
        <taxon>Blautia</taxon>
    </lineage>
</organism>
<name>A0A173Y4P4_9FIRM</name>
<evidence type="ECO:0000313" key="1">
    <source>
        <dbReference type="EMBL" id="CUN58894.1"/>
    </source>
</evidence>